<dbReference type="EMBL" id="DUJU01000035">
    <property type="protein sequence ID" value="HIH93031.1"/>
    <property type="molecule type" value="Genomic_DNA"/>
</dbReference>
<dbReference type="AlphaFoldDB" id="A0A832SDQ5"/>
<dbReference type="Proteomes" id="UP000600774">
    <property type="component" value="Unassembled WGS sequence"/>
</dbReference>
<name>A0A832SDQ5_9EURY</name>
<evidence type="ECO:0000313" key="1">
    <source>
        <dbReference type="EMBL" id="HIH93031.1"/>
    </source>
</evidence>
<reference evidence="1" key="1">
    <citation type="journal article" date="2020" name="bioRxiv">
        <title>A rank-normalized archaeal taxonomy based on genome phylogeny resolves widespread incomplete and uneven classifications.</title>
        <authorList>
            <person name="Rinke C."/>
            <person name="Chuvochina M."/>
            <person name="Mussig A.J."/>
            <person name="Chaumeil P.-A."/>
            <person name="Waite D.W."/>
            <person name="Whitman W.B."/>
            <person name="Parks D.H."/>
            <person name="Hugenholtz P."/>
        </authorList>
    </citation>
    <scope>NUCLEOTIDE SEQUENCE</scope>
    <source>
        <strain evidence="1">UBA8876</strain>
    </source>
</reference>
<comment type="caution">
    <text evidence="1">The sequence shown here is derived from an EMBL/GenBank/DDBJ whole genome shotgun (WGS) entry which is preliminary data.</text>
</comment>
<dbReference type="RefSeq" id="WP_011021697.1">
    <property type="nucleotide sequence ID" value="NZ_DUJU01000035.1"/>
</dbReference>
<proteinExistence type="predicted"/>
<gene>
    <name evidence="1" type="ORF">HA338_02985</name>
</gene>
<evidence type="ECO:0000313" key="2">
    <source>
        <dbReference type="Proteomes" id="UP000600774"/>
    </source>
</evidence>
<sequence length="69" mass="7948">MKSVHVLRKFSGKKYGTKKTHLGTKKAYPPEECLNPEFIKEVECSRQKVLNGKGIKFNTVDDFFSNLEK</sequence>
<dbReference type="GeneID" id="1473581"/>
<protein>
    <submittedName>
        <fullName evidence="1">Uncharacterized protein</fullName>
    </submittedName>
</protein>
<accession>A0A832SDQ5</accession>
<dbReference type="OMA" id="FIKEVEC"/>
<organism evidence="1 2">
    <name type="scientific">Methanosarcina acetivorans</name>
    <dbReference type="NCBI Taxonomy" id="2214"/>
    <lineage>
        <taxon>Archaea</taxon>
        <taxon>Methanobacteriati</taxon>
        <taxon>Methanobacteriota</taxon>
        <taxon>Stenosarchaea group</taxon>
        <taxon>Methanomicrobia</taxon>
        <taxon>Methanosarcinales</taxon>
        <taxon>Methanosarcinaceae</taxon>
        <taxon>Methanosarcina</taxon>
    </lineage>
</organism>